<dbReference type="Gene3D" id="1.10.1040.50">
    <property type="match status" value="1"/>
</dbReference>
<dbReference type="InterPro" id="IPR036291">
    <property type="entry name" value="NAD(P)-bd_dom_sf"/>
</dbReference>
<keyword evidence="12" id="KW-1185">Reference proteome</keyword>
<evidence type="ECO:0000259" key="9">
    <source>
        <dbReference type="Pfam" id="PF02737"/>
    </source>
</evidence>
<evidence type="ECO:0000256" key="6">
    <source>
        <dbReference type="ARBA" id="ARBA00023098"/>
    </source>
</evidence>
<keyword evidence="4 10" id="KW-0560">Oxidoreductase</keyword>
<evidence type="ECO:0000313" key="12">
    <source>
        <dbReference type="Proteomes" id="UP000557688"/>
    </source>
</evidence>
<evidence type="ECO:0000313" key="10">
    <source>
        <dbReference type="EMBL" id="MBB3174665.1"/>
    </source>
</evidence>
<dbReference type="GO" id="GO:0006635">
    <property type="term" value="P:fatty acid beta-oxidation"/>
    <property type="evidence" value="ECO:0007669"/>
    <property type="project" value="UniProtKB-UniPathway"/>
</dbReference>
<reference evidence="11 13" key="1">
    <citation type="submission" date="2020-06" db="EMBL/GenBank/DDBJ databases">
        <title>Description of novel acetic acid bacteria.</title>
        <authorList>
            <person name="Sombolestani A."/>
        </authorList>
    </citation>
    <scope>NUCLEOTIDE SEQUENCE [LARGE SCALE GENOMIC DNA]</scope>
    <source>
        <strain evidence="11 13">LMG 26838</strain>
    </source>
</reference>
<keyword evidence="6" id="KW-0443">Lipid metabolism</keyword>
<dbReference type="UniPathway" id="UPA00659"/>
<dbReference type="Pfam" id="PF02737">
    <property type="entry name" value="3HCDH_N"/>
    <property type="match status" value="1"/>
</dbReference>
<proteinExistence type="predicted"/>
<dbReference type="InterPro" id="IPR006176">
    <property type="entry name" value="3-OHacyl-CoA_DH_NAD-bd"/>
</dbReference>
<evidence type="ECO:0000259" key="8">
    <source>
        <dbReference type="Pfam" id="PF00725"/>
    </source>
</evidence>
<evidence type="ECO:0000256" key="2">
    <source>
        <dbReference type="ARBA" id="ARBA00022832"/>
    </source>
</evidence>
<dbReference type="PANTHER" id="PTHR48075">
    <property type="entry name" value="3-HYDROXYACYL-COA DEHYDROGENASE FAMILY PROTEIN"/>
    <property type="match status" value="1"/>
</dbReference>
<keyword evidence="11" id="KW-0413">Isomerase</keyword>
<evidence type="ECO:0000256" key="7">
    <source>
        <dbReference type="ARBA" id="ARBA00049556"/>
    </source>
</evidence>
<dbReference type="GO" id="GO:0070403">
    <property type="term" value="F:NAD+ binding"/>
    <property type="evidence" value="ECO:0007669"/>
    <property type="project" value="InterPro"/>
</dbReference>
<feature type="domain" description="3-hydroxyacyl-CoA dehydrogenase C-terminal" evidence="8">
    <location>
        <begin position="357"/>
        <end position="399"/>
    </location>
</feature>
<evidence type="ECO:0000256" key="1">
    <source>
        <dbReference type="ARBA" id="ARBA00005005"/>
    </source>
</evidence>
<dbReference type="EC" id="1.1.1.35" evidence="10"/>
<organism evidence="10 12">
    <name type="scientific">Endobacter medicaginis</name>
    <dbReference type="NCBI Taxonomy" id="1181271"/>
    <lineage>
        <taxon>Bacteria</taxon>
        <taxon>Pseudomonadati</taxon>
        <taxon>Pseudomonadota</taxon>
        <taxon>Alphaproteobacteria</taxon>
        <taxon>Acetobacterales</taxon>
        <taxon>Acetobacteraceae</taxon>
        <taxon>Endobacter</taxon>
    </lineage>
</organism>
<dbReference type="CDD" id="cd06558">
    <property type="entry name" value="crotonase-like"/>
    <property type="match status" value="1"/>
</dbReference>
<evidence type="ECO:0000256" key="3">
    <source>
        <dbReference type="ARBA" id="ARBA00022963"/>
    </source>
</evidence>
<feature type="domain" description="3-hydroxyacyl-CoA dehydrogenase NAD binding" evidence="9">
    <location>
        <begin position="10"/>
        <end position="195"/>
    </location>
</feature>
<sequence length="778" mass="83636">MPGTPETFKKVCVIGAGVMGAGIAAQVANAGIPVLLLDILPKDDKLPRDAVAAGAVAKMLKTEPAAFMSKSAAKLVETGSIDDDLGKIAECDWVVEVIIERVDLKQSLYRKIDAVRRPGTPISSNTSTIPLNKLIEGLPQSFADDFTITHFFNPPRYMRLLEVVTHAGNDPKMVEAITSFADLKLGKTVVICKDTPGFIANRIGTLWMQQAVNRAIEDKLTIEEADAVMGKPFGFPKTGVFGLIDLVGLDLMPHINASMKALLPADDLFVTELREQPLITKMIADGYTGRKGKGGFYRVNKAAGKVKESIGLITGEYEPSKRITLPPATSKTGKSLIASSDKYGKFAWDVMSGTLGYAASLVGEIADDIVSIDDAMKLGFGWKFGPFELLDQLGPKAVADRLAKEGRKVPDILAKVGDGTFYRVTDGQLEFFGADGVYHPRKRPEGVLLLEDIKRNSKPVDKNGSASIWDIGDGVLCLEFTGKMNALDENVMKMFVRAQALIEAGDKYRALVVYSETKDFSVGANLGLALFACNIAAWGEIDKLIAGGQKALKGIKYANFPVVAAPAGLTLGGGCEICLHADAIQAHAETYMGLVECGVGLIPGWGGNGELIKRWEASPMMPKGPMPAPSKAFEAISTAKTAKSAAEAREMQMLRKGDEITMNRDRLLFDAKAKALKLLDGYVPPEPPVFRLPGPSGALAFAQAVDGFRKQGVATPHDVTVAASLAETLTGAEADYLDELTEQQVLDIERANFIKLMKNPKTLARIEHTLVTGKPLRN</sequence>
<protein>
    <submittedName>
        <fullName evidence="10">3-hydroxyacyl-CoA dehydrogenase</fullName>
        <ecNumber evidence="10">1.1.1.35</ecNumber>
    </submittedName>
    <submittedName>
        <fullName evidence="11">Enoyl-CoA hydratase/isomerase family protein</fullName>
    </submittedName>
</protein>
<comment type="catalytic activity">
    <reaction evidence="7">
        <text>a (3S)-3-hydroxyacyl-CoA + NAD(+) = a 3-oxoacyl-CoA + NADH + H(+)</text>
        <dbReference type="Rhea" id="RHEA:22432"/>
        <dbReference type="ChEBI" id="CHEBI:15378"/>
        <dbReference type="ChEBI" id="CHEBI:57318"/>
        <dbReference type="ChEBI" id="CHEBI:57540"/>
        <dbReference type="ChEBI" id="CHEBI:57945"/>
        <dbReference type="ChEBI" id="CHEBI:90726"/>
        <dbReference type="EC" id="1.1.1.35"/>
    </reaction>
</comment>
<dbReference type="RefSeq" id="WP_176621685.1">
    <property type="nucleotide sequence ID" value="NZ_JABXXQ010000006.1"/>
</dbReference>
<dbReference type="InterPro" id="IPR006108">
    <property type="entry name" value="3HC_DH_C"/>
</dbReference>
<comment type="pathway">
    <text evidence="1">Lipid metabolism; fatty acid beta-oxidation.</text>
</comment>
<dbReference type="InterPro" id="IPR029045">
    <property type="entry name" value="ClpP/crotonase-like_dom_sf"/>
</dbReference>
<dbReference type="Pfam" id="PF00725">
    <property type="entry name" value="3HCDH"/>
    <property type="match status" value="2"/>
</dbReference>
<dbReference type="PANTHER" id="PTHR48075:SF7">
    <property type="entry name" value="3-HYDROXYACYL-COA DEHYDROGENASE-RELATED"/>
    <property type="match status" value="1"/>
</dbReference>
<dbReference type="InterPro" id="IPR008927">
    <property type="entry name" value="6-PGluconate_DH-like_C_sf"/>
</dbReference>
<dbReference type="GO" id="GO:0003857">
    <property type="term" value="F:(3S)-3-hydroxyacyl-CoA dehydrogenase (NAD+) activity"/>
    <property type="evidence" value="ECO:0007669"/>
    <property type="project" value="UniProtKB-EC"/>
</dbReference>
<evidence type="ECO:0000256" key="4">
    <source>
        <dbReference type="ARBA" id="ARBA00023002"/>
    </source>
</evidence>
<gene>
    <name evidence="10" type="ORF">FHR90_002511</name>
    <name evidence="11" type="ORF">HUK83_01125</name>
</gene>
<feature type="domain" description="3-hydroxyacyl-CoA dehydrogenase C-terminal" evidence="8">
    <location>
        <begin position="197"/>
        <end position="298"/>
    </location>
</feature>
<keyword evidence="3" id="KW-0442">Lipid degradation</keyword>
<evidence type="ECO:0000256" key="5">
    <source>
        <dbReference type="ARBA" id="ARBA00023027"/>
    </source>
</evidence>
<dbReference type="GO" id="GO:0016853">
    <property type="term" value="F:isomerase activity"/>
    <property type="evidence" value="ECO:0007669"/>
    <property type="project" value="UniProtKB-KW"/>
</dbReference>
<evidence type="ECO:0000313" key="13">
    <source>
        <dbReference type="Proteomes" id="UP000565205"/>
    </source>
</evidence>
<accession>A0A839V1E0</accession>
<evidence type="ECO:0000313" key="11">
    <source>
        <dbReference type="EMBL" id="NVN28950.1"/>
    </source>
</evidence>
<dbReference type="EMBL" id="JABXXQ010000006">
    <property type="protein sequence ID" value="NVN28950.1"/>
    <property type="molecule type" value="Genomic_DNA"/>
</dbReference>
<reference evidence="10 12" key="2">
    <citation type="submission" date="2020-08" db="EMBL/GenBank/DDBJ databases">
        <title>Genomic Encyclopedia of Type Strains, Phase III (KMG-III): the genomes of soil and plant-associated and newly described type strains.</title>
        <authorList>
            <person name="Whitman W."/>
        </authorList>
    </citation>
    <scope>NUCLEOTIDE SEQUENCE [LARGE SCALE GENOMIC DNA]</scope>
    <source>
        <strain evidence="10 12">CECT 8088</strain>
    </source>
</reference>
<dbReference type="Pfam" id="PF00378">
    <property type="entry name" value="ECH_1"/>
    <property type="match status" value="1"/>
</dbReference>
<name>A0A839V1E0_9PROT</name>
<dbReference type="AlphaFoldDB" id="A0A839V1E0"/>
<keyword evidence="5" id="KW-0520">NAD</keyword>
<dbReference type="InterPro" id="IPR001753">
    <property type="entry name" value="Enoyl-CoA_hydra/iso"/>
</dbReference>
<keyword evidence="2" id="KW-0276">Fatty acid metabolism</keyword>
<dbReference type="Proteomes" id="UP000557688">
    <property type="component" value="Unassembled WGS sequence"/>
</dbReference>
<dbReference type="Gene3D" id="3.90.226.10">
    <property type="entry name" value="2-enoyl-CoA Hydratase, Chain A, domain 1"/>
    <property type="match status" value="1"/>
</dbReference>
<dbReference type="SUPFAM" id="SSF52096">
    <property type="entry name" value="ClpP/crotonase"/>
    <property type="match status" value="1"/>
</dbReference>
<comment type="caution">
    <text evidence="10">The sequence shown here is derived from an EMBL/GenBank/DDBJ whole genome shotgun (WGS) entry which is preliminary data.</text>
</comment>
<dbReference type="SUPFAM" id="SSF51735">
    <property type="entry name" value="NAD(P)-binding Rossmann-fold domains"/>
    <property type="match status" value="1"/>
</dbReference>
<dbReference type="Proteomes" id="UP000565205">
    <property type="component" value="Unassembled WGS sequence"/>
</dbReference>
<dbReference type="Gene3D" id="3.40.50.720">
    <property type="entry name" value="NAD(P)-binding Rossmann-like Domain"/>
    <property type="match status" value="1"/>
</dbReference>
<dbReference type="EMBL" id="JACHXV010000010">
    <property type="protein sequence ID" value="MBB3174665.1"/>
    <property type="molecule type" value="Genomic_DNA"/>
</dbReference>
<dbReference type="SUPFAM" id="SSF48179">
    <property type="entry name" value="6-phosphogluconate dehydrogenase C-terminal domain-like"/>
    <property type="match status" value="2"/>
</dbReference>